<protein>
    <recommendedName>
        <fullName evidence="2">Glycolipid transfer protein domain-containing protein</fullName>
    </recommendedName>
</protein>
<dbReference type="PANTHER" id="PTHR10219:SF25">
    <property type="entry name" value="PLECKSTRIN HOMOLOGY DOMAIN-CONTAINING FAMILY A MEMBER 8"/>
    <property type="match status" value="1"/>
</dbReference>
<evidence type="ECO:0000313" key="4">
    <source>
        <dbReference type="Proteomes" id="UP000290289"/>
    </source>
</evidence>
<keyword evidence="4" id="KW-1185">Reference proteome</keyword>
<dbReference type="InterPro" id="IPR036497">
    <property type="entry name" value="GLTP_sf"/>
</dbReference>
<reference evidence="3 4" key="1">
    <citation type="submission" date="2018-10" db="EMBL/GenBank/DDBJ databases">
        <title>A high-quality apple genome assembly.</title>
        <authorList>
            <person name="Hu J."/>
        </authorList>
    </citation>
    <scope>NUCLEOTIDE SEQUENCE [LARGE SCALE GENOMIC DNA]</scope>
    <source>
        <strain evidence="4">cv. HFTH1</strain>
        <tissue evidence="3">Young leaf</tissue>
    </source>
</reference>
<dbReference type="GO" id="GO:1902388">
    <property type="term" value="F:ceramide 1-phosphate transfer activity"/>
    <property type="evidence" value="ECO:0007669"/>
    <property type="project" value="TreeGrafter"/>
</dbReference>
<dbReference type="GO" id="GO:0016020">
    <property type="term" value="C:membrane"/>
    <property type="evidence" value="ECO:0007669"/>
    <property type="project" value="TreeGrafter"/>
</dbReference>
<dbReference type="PANTHER" id="PTHR10219">
    <property type="entry name" value="GLYCOLIPID TRANSFER PROTEIN-RELATED"/>
    <property type="match status" value="1"/>
</dbReference>
<dbReference type="InterPro" id="IPR014830">
    <property type="entry name" value="Glycolipid_transfer_prot_dom"/>
</dbReference>
<dbReference type="Proteomes" id="UP000290289">
    <property type="component" value="Chromosome 5"/>
</dbReference>
<proteinExistence type="predicted"/>
<comment type="caution">
    <text evidence="3">The sequence shown here is derived from an EMBL/GenBank/DDBJ whole genome shotgun (WGS) entry which is preliminary data.</text>
</comment>
<feature type="domain" description="Glycolipid transfer protein" evidence="2">
    <location>
        <begin position="73"/>
        <end position="190"/>
    </location>
</feature>
<evidence type="ECO:0000259" key="2">
    <source>
        <dbReference type="Pfam" id="PF08718"/>
    </source>
</evidence>
<dbReference type="SUPFAM" id="SSF110004">
    <property type="entry name" value="Glycolipid transfer protein, GLTP"/>
    <property type="match status" value="2"/>
</dbReference>
<sequence length="524" mass="59580">MSKRKAAGPIKESSQTTKVKETDALTAWKRKQESIVANYAILWPLGGPAPDRECLFAPVLEMLEFVRSPSGEIRTVPFLVVCRHTAPITIQFQDPLNHVRTSIFSCAVKMERIYQSNPSKFEHLYSLVNFDVETNNSDEQCSSTVSLVWLTRYMDFLVELFRNLREHPPDWVTIRAVYNAYAKTLIKWHDEKIVLTLIPLHLFGDLGLFLGRKFAPEKDLLLKVIGGNGDVMGDMEKFCTSFTPLLKQNHEFLASLGMDDLKLSGASLVAKVPSTYPKKEKMGKTMFAPALEELESVKSKSKEILTKHFLESCNKILPVIAKFGNAVYSVNYTIRLHVASRYSSDPSKFNYLYGFMQFEIETFSLNILTRNMDFVVELFRNLLEHPEWFTIEACKDAYGKTLKIWFERQEWFEPNNTLSKVMSLIPLKYLVLKHCSYLTGRLNVYPALSTDREKFMEAIEGNGDVMGGIKKFCSIFTPLIKEIDKFLASSGSDKSKLLIDGGGGFLIQLHCLPFASRYCGSSDC</sequence>
<evidence type="ECO:0000313" key="3">
    <source>
        <dbReference type="EMBL" id="RXH99097.1"/>
    </source>
</evidence>
<dbReference type="Pfam" id="PF08718">
    <property type="entry name" value="GLTP"/>
    <property type="match status" value="2"/>
</dbReference>
<accession>A0A498JVW6</accession>
<keyword evidence="1" id="KW-0813">Transport</keyword>
<dbReference type="AlphaFoldDB" id="A0A498JVW6"/>
<organism evidence="3 4">
    <name type="scientific">Malus domestica</name>
    <name type="common">Apple</name>
    <name type="synonym">Pyrus malus</name>
    <dbReference type="NCBI Taxonomy" id="3750"/>
    <lineage>
        <taxon>Eukaryota</taxon>
        <taxon>Viridiplantae</taxon>
        <taxon>Streptophyta</taxon>
        <taxon>Embryophyta</taxon>
        <taxon>Tracheophyta</taxon>
        <taxon>Spermatophyta</taxon>
        <taxon>Magnoliopsida</taxon>
        <taxon>eudicotyledons</taxon>
        <taxon>Gunneridae</taxon>
        <taxon>Pentapetalae</taxon>
        <taxon>rosids</taxon>
        <taxon>fabids</taxon>
        <taxon>Rosales</taxon>
        <taxon>Rosaceae</taxon>
        <taxon>Amygdaloideae</taxon>
        <taxon>Maleae</taxon>
        <taxon>Malus</taxon>
    </lineage>
</organism>
<dbReference type="EMBL" id="RDQH01000331">
    <property type="protein sequence ID" value="RXH99097.1"/>
    <property type="molecule type" value="Genomic_DNA"/>
</dbReference>
<feature type="domain" description="Glycolipid transfer protein" evidence="2">
    <location>
        <begin position="304"/>
        <end position="405"/>
    </location>
</feature>
<name>A0A498JVW6_MALDO</name>
<gene>
    <name evidence="3" type="ORF">DVH24_011422</name>
</gene>
<evidence type="ECO:0000256" key="1">
    <source>
        <dbReference type="ARBA" id="ARBA00022448"/>
    </source>
</evidence>
<dbReference type="GO" id="GO:0005829">
    <property type="term" value="C:cytosol"/>
    <property type="evidence" value="ECO:0007669"/>
    <property type="project" value="TreeGrafter"/>
</dbReference>
<dbReference type="Gene3D" id="1.10.3520.10">
    <property type="entry name" value="Glycolipid transfer protein"/>
    <property type="match status" value="2"/>
</dbReference>
<dbReference type="GO" id="GO:1902387">
    <property type="term" value="F:ceramide 1-phosphate binding"/>
    <property type="evidence" value="ECO:0007669"/>
    <property type="project" value="TreeGrafter"/>
</dbReference>